<comment type="similarity">
    <text evidence="1">Belongs to the type-I restriction system S methylase family.</text>
</comment>
<keyword evidence="2" id="KW-0680">Restriction system</keyword>
<evidence type="ECO:0000256" key="1">
    <source>
        <dbReference type="ARBA" id="ARBA00010923"/>
    </source>
</evidence>
<dbReference type="CDD" id="cd17254">
    <property type="entry name" value="RMtype1_S_FclI-TRD1-CR1_like"/>
    <property type="match status" value="1"/>
</dbReference>
<organism evidence="6 7">
    <name type="scientific">Trinickia symbiotica</name>
    <dbReference type="NCBI Taxonomy" id="863227"/>
    <lineage>
        <taxon>Bacteria</taxon>
        <taxon>Pseudomonadati</taxon>
        <taxon>Pseudomonadota</taxon>
        <taxon>Betaproteobacteria</taxon>
        <taxon>Burkholderiales</taxon>
        <taxon>Burkholderiaceae</taxon>
        <taxon>Trinickia</taxon>
    </lineage>
</organism>
<dbReference type="InterPro" id="IPR000055">
    <property type="entry name" value="Restrct_endonuc_typeI_TRD"/>
</dbReference>
<keyword evidence="6" id="KW-0255">Endonuclease</keyword>
<dbReference type="EMBL" id="PYUC01000031">
    <property type="protein sequence ID" value="PTB16776.1"/>
    <property type="molecule type" value="Genomic_DNA"/>
</dbReference>
<feature type="domain" description="Type I restriction modification DNA specificity" evidence="5">
    <location>
        <begin position="365"/>
        <end position="543"/>
    </location>
</feature>
<dbReference type="InterPro" id="IPR044946">
    <property type="entry name" value="Restrct_endonuc_typeI_TRD_sf"/>
</dbReference>
<feature type="coiled-coil region" evidence="4">
    <location>
        <begin position="527"/>
        <end position="554"/>
    </location>
</feature>
<keyword evidence="6" id="KW-0378">Hydrolase</keyword>
<name>A0A2T3XJR9_9BURK</name>
<dbReference type="Proteomes" id="UP000240638">
    <property type="component" value="Unassembled WGS sequence"/>
</dbReference>
<keyword evidence="3" id="KW-0238">DNA-binding</keyword>
<evidence type="ECO:0000256" key="3">
    <source>
        <dbReference type="ARBA" id="ARBA00023125"/>
    </source>
</evidence>
<dbReference type="Gene3D" id="3.90.220.20">
    <property type="entry name" value="DNA methylase specificity domains"/>
    <property type="match status" value="2"/>
</dbReference>
<evidence type="ECO:0000256" key="4">
    <source>
        <dbReference type="SAM" id="Coils"/>
    </source>
</evidence>
<keyword evidence="6" id="KW-0540">Nuclease</keyword>
<dbReference type="Pfam" id="PF01420">
    <property type="entry name" value="Methylase_S"/>
    <property type="match status" value="2"/>
</dbReference>
<evidence type="ECO:0000256" key="2">
    <source>
        <dbReference type="ARBA" id="ARBA00022747"/>
    </source>
</evidence>
<dbReference type="InterPro" id="IPR051212">
    <property type="entry name" value="Type-I_RE_S_subunit"/>
</dbReference>
<accession>A0A2T3XJR9</accession>
<evidence type="ECO:0000313" key="6">
    <source>
        <dbReference type="EMBL" id="PTB16776.1"/>
    </source>
</evidence>
<evidence type="ECO:0000313" key="7">
    <source>
        <dbReference type="Proteomes" id="UP000240638"/>
    </source>
</evidence>
<comment type="caution">
    <text evidence="6">The sequence shown here is derived from an EMBL/GenBank/DDBJ whole genome shotgun (WGS) entry which is preliminary data.</text>
</comment>
<dbReference type="PANTHER" id="PTHR43140">
    <property type="entry name" value="TYPE-1 RESTRICTION ENZYME ECOKI SPECIFICITY PROTEIN"/>
    <property type="match status" value="1"/>
</dbReference>
<dbReference type="GO" id="GO:0003677">
    <property type="term" value="F:DNA binding"/>
    <property type="evidence" value="ECO:0007669"/>
    <property type="project" value="UniProtKB-KW"/>
</dbReference>
<evidence type="ECO:0000259" key="5">
    <source>
        <dbReference type="Pfam" id="PF01420"/>
    </source>
</evidence>
<dbReference type="PANTHER" id="PTHR43140:SF1">
    <property type="entry name" value="TYPE I RESTRICTION ENZYME ECOKI SPECIFICITY SUBUNIT"/>
    <property type="match status" value="1"/>
</dbReference>
<proteinExistence type="inferred from homology"/>
<dbReference type="GO" id="GO:0009307">
    <property type="term" value="P:DNA restriction-modification system"/>
    <property type="evidence" value="ECO:0007669"/>
    <property type="project" value="UniProtKB-KW"/>
</dbReference>
<keyword evidence="4" id="KW-0175">Coiled coil</keyword>
<dbReference type="SUPFAM" id="SSF116734">
    <property type="entry name" value="DNA methylase specificity domain"/>
    <property type="match status" value="2"/>
</dbReference>
<dbReference type="RefSeq" id="WP_107154462.1">
    <property type="nucleotide sequence ID" value="NZ_PYUC01000031.1"/>
</dbReference>
<reference evidence="6 7" key="1">
    <citation type="submission" date="2018-03" db="EMBL/GenBank/DDBJ databases">
        <title>Whole genome analyses suggest that Burkholderia sensu lato contains two further novel genera in the rhizoxinica-symbiotica group Mycetohabitans gen. nov., and Trinickia gen. nov.: implications for the evolution of diazotrophy and nodulation in the Burkholderiaceae.</title>
        <authorList>
            <person name="Estrada De Los Santos P."/>
            <person name="Palmer M."/>
            <person name="Chavez-Ramirez B."/>
            <person name="Steenkamp E.T."/>
            <person name="Hirsch A.M."/>
            <person name="Manyaka P."/>
            <person name="Maluk M."/>
            <person name="Lafos M."/>
            <person name="Crook M."/>
            <person name="Gross E."/>
            <person name="Simon M.F."/>
            <person name="Bueno Dos Reis Junior F."/>
            <person name="Poole P.S."/>
            <person name="Venter S.N."/>
            <person name="James E.K."/>
        </authorList>
    </citation>
    <scope>NUCLEOTIDE SEQUENCE [LARGE SCALE GENOMIC DNA]</scope>
    <source>
        <strain evidence="6 7">JPY-366</strain>
    </source>
</reference>
<sequence length="784" mass="90354">MNKHAAELLEKHFDKAFAAPDGIKKLRELILTLAMQGRLVPQDQNDQPASELLLEIEAEKQRRVKEGKIKKPKPLPPLAEDEKPYALPQGWEWVRFGELVEVQNGRAYKQNELLSTGTPVLRVGNLFTSKHWYYSNLDLEEDKYIENGDLIYAWSASFGPFIWQGERVIYHYHIWKLKFFMPAAPEKAFLYNFLLDATDKIKASGSGIAMLHMTKERMEKLLVPLPPLREQHRIVEKVDELMTRCDELEKLRAAQLGRLRTVHIAAMKQLLNIVEPDQYRRAQVFLAEHFGEFYTVKENVEELRKAILQLAVMGKLVRQNSNDRPASELLKAIEAEKQRLVKEGKIKQPKSLSPVTEKEKPYALPRGWEWIRVWDIAELITSGSRDWAKYYSEAGAVFVTMGNLARGSYQLRMDAIRYVLPPVDGEGSRTKLQEGDLLISITGDVGNLGLIPENFGEAYINQHTCLLRFMPLCRNRYFAELMRSPFAKEQFDAPQRGIKNSFRLSDVGEMIVPLPPLQEQHRIVAKIDKLMAMCDSLERQIRDATQKQAELLNGLARAQLQAMYEENRTIAGRYKKAAEIIDLTSYRAAIGCYVIKKLANAQYFGRTAAAKVMYLAQAHIGLPLDLKPEREAAGPLDTWIYDFERQGQNQGWFEVNERSLPSGRKKTEYRCLSALSELVEKTEALISPDKRAEFDRLIYALADKKTEEIEIIATLFAVWNDFLIDGIQPKDEQIVADMRENWHARKARFTSEELHRWLKWLRKEKFVPLGRSPRTVQQSRLQLT</sequence>
<dbReference type="AlphaFoldDB" id="A0A2T3XJR9"/>
<feature type="domain" description="Type I restriction modification DNA specificity" evidence="5">
    <location>
        <begin position="88"/>
        <end position="256"/>
    </location>
</feature>
<gene>
    <name evidence="6" type="ORF">C9I57_31690</name>
</gene>
<dbReference type="GO" id="GO:0004519">
    <property type="term" value="F:endonuclease activity"/>
    <property type="evidence" value="ECO:0007669"/>
    <property type="project" value="UniProtKB-KW"/>
</dbReference>
<protein>
    <submittedName>
        <fullName evidence="6">Restriction endonuclease subunit S</fullName>
    </submittedName>
</protein>